<evidence type="ECO:0000313" key="1">
    <source>
        <dbReference type="EMBL" id="KFB41772.1"/>
    </source>
</evidence>
<sequence>MHGSLRAMQLLGGSARRCIPALIGQLAVVCRFSTCHGCNSTPTAGYLVRRSLSSLLSLLGVRLTSSKRTLEPVSGPSQPLATNCVNWQTARPKPNALETLVIAMTYLLAASYRPAVVLIEDLACELRYP</sequence>
<dbReference type="EMBL" id="KE525148">
    <property type="protein sequence ID" value="KFB41772.1"/>
    <property type="molecule type" value="Genomic_DNA"/>
</dbReference>
<reference evidence="2" key="2">
    <citation type="submission" date="2020-05" db="UniProtKB">
        <authorList>
            <consortium name="EnsemblMetazoa"/>
        </authorList>
    </citation>
    <scope>IDENTIFICATION</scope>
</reference>
<proteinExistence type="predicted"/>
<dbReference type="EMBL" id="ATLV01017076">
    <property type="status" value="NOT_ANNOTATED_CDS"/>
    <property type="molecule type" value="Genomic_DNA"/>
</dbReference>
<accession>A0A084VUX8</accession>
<dbReference type="Proteomes" id="UP000030765">
    <property type="component" value="Unassembled WGS sequence"/>
</dbReference>
<evidence type="ECO:0000313" key="3">
    <source>
        <dbReference type="Proteomes" id="UP000030765"/>
    </source>
</evidence>
<dbReference type="AlphaFoldDB" id="A0A084VUX8"/>
<dbReference type="VEuPathDB" id="VectorBase:ASIC009416"/>
<organism evidence="1">
    <name type="scientific">Anopheles sinensis</name>
    <name type="common">Mosquito</name>
    <dbReference type="NCBI Taxonomy" id="74873"/>
    <lineage>
        <taxon>Eukaryota</taxon>
        <taxon>Metazoa</taxon>
        <taxon>Ecdysozoa</taxon>
        <taxon>Arthropoda</taxon>
        <taxon>Hexapoda</taxon>
        <taxon>Insecta</taxon>
        <taxon>Pterygota</taxon>
        <taxon>Neoptera</taxon>
        <taxon>Endopterygota</taxon>
        <taxon>Diptera</taxon>
        <taxon>Nematocera</taxon>
        <taxon>Culicoidea</taxon>
        <taxon>Culicidae</taxon>
        <taxon>Anophelinae</taxon>
        <taxon>Anopheles</taxon>
    </lineage>
</organism>
<protein>
    <submittedName>
        <fullName evidence="1 2">Uncharacterized protein</fullName>
    </submittedName>
</protein>
<name>A0A084VUX8_ANOSI</name>
<gene>
    <name evidence="1" type="ORF">ZHAS_00009416</name>
</gene>
<reference evidence="1 3" key="1">
    <citation type="journal article" date="2014" name="BMC Genomics">
        <title>Genome sequence of Anopheles sinensis provides insight into genetics basis of mosquito competence for malaria parasites.</title>
        <authorList>
            <person name="Zhou D."/>
            <person name="Zhang D."/>
            <person name="Ding G."/>
            <person name="Shi L."/>
            <person name="Hou Q."/>
            <person name="Ye Y."/>
            <person name="Xu Y."/>
            <person name="Zhou H."/>
            <person name="Xiong C."/>
            <person name="Li S."/>
            <person name="Yu J."/>
            <person name="Hong S."/>
            <person name="Yu X."/>
            <person name="Zou P."/>
            <person name="Chen C."/>
            <person name="Chang X."/>
            <person name="Wang W."/>
            <person name="Lv Y."/>
            <person name="Sun Y."/>
            <person name="Ma L."/>
            <person name="Shen B."/>
            <person name="Zhu C."/>
        </authorList>
    </citation>
    <scope>NUCLEOTIDE SEQUENCE [LARGE SCALE GENOMIC DNA]</scope>
</reference>
<dbReference type="EnsemblMetazoa" id="ASIC009416-RA">
    <property type="protein sequence ID" value="ASIC009416-PA"/>
    <property type="gene ID" value="ASIC009416"/>
</dbReference>
<keyword evidence="3" id="KW-1185">Reference proteome</keyword>
<evidence type="ECO:0000313" key="2">
    <source>
        <dbReference type="EnsemblMetazoa" id="ASIC009416-PA"/>
    </source>
</evidence>